<proteinExistence type="predicted"/>
<keyword evidence="4" id="KW-0813">Transport</keyword>
<name>A0A9P4V6C8_9PLEO</name>
<feature type="domain" description="NTF2" evidence="5">
    <location>
        <begin position="7"/>
        <end position="120"/>
    </location>
</feature>
<evidence type="ECO:0000256" key="1">
    <source>
        <dbReference type="ARBA" id="ARBA00022490"/>
    </source>
</evidence>
<sequence length="125" mass="13992">MADFQEVGKQFIDFYYQTFDGGRPNLAALYRESSMLTFEGTPVMGVAAIIEKLTNLPFEQVQHRVDTSDCQPGDAEGKSIVVLVTGALMVDGQDRPMSFTQNFVLKNDGSWHVFNDMFRLVYPAA</sequence>
<dbReference type="InterPro" id="IPR045875">
    <property type="entry name" value="NTF2"/>
</dbReference>
<keyword evidence="4" id="KW-0653">Protein transport</keyword>
<evidence type="ECO:0000256" key="4">
    <source>
        <dbReference type="RuleBase" id="RU369002"/>
    </source>
</evidence>
<protein>
    <recommendedName>
        <fullName evidence="2 4">Nuclear transport factor 2</fullName>
        <shortName evidence="4">NTF-2</shortName>
    </recommendedName>
</protein>
<dbReference type="InterPro" id="IPR002075">
    <property type="entry name" value="NTF2_dom"/>
</dbReference>
<reference evidence="6" key="1">
    <citation type="journal article" date="2020" name="Stud. Mycol.">
        <title>101 Dothideomycetes genomes: a test case for predicting lifestyles and emergence of pathogens.</title>
        <authorList>
            <person name="Haridas S."/>
            <person name="Albert R."/>
            <person name="Binder M."/>
            <person name="Bloem J."/>
            <person name="Labutti K."/>
            <person name="Salamov A."/>
            <person name="Andreopoulos B."/>
            <person name="Baker S."/>
            <person name="Barry K."/>
            <person name="Bills G."/>
            <person name="Bluhm B."/>
            <person name="Cannon C."/>
            <person name="Castanera R."/>
            <person name="Culley D."/>
            <person name="Daum C."/>
            <person name="Ezra D."/>
            <person name="Gonzalez J."/>
            <person name="Henrissat B."/>
            <person name="Kuo A."/>
            <person name="Liang C."/>
            <person name="Lipzen A."/>
            <person name="Lutzoni F."/>
            <person name="Magnuson J."/>
            <person name="Mondo S."/>
            <person name="Nolan M."/>
            <person name="Ohm R."/>
            <person name="Pangilinan J."/>
            <person name="Park H.-J."/>
            <person name="Ramirez L."/>
            <person name="Alfaro M."/>
            <person name="Sun H."/>
            <person name="Tritt A."/>
            <person name="Yoshinaga Y."/>
            <person name="Zwiers L.-H."/>
            <person name="Turgeon B."/>
            <person name="Goodwin S."/>
            <person name="Spatafora J."/>
            <person name="Crous P."/>
            <person name="Grigoriev I."/>
        </authorList>
    </citation>
    <scope>NUCLEOTIDE SEQUENCE</scope>
    <source>
        <strain evidence="6">CBS 125425</strain>
    </source>
</reference>
<organism evidence="6 7">
    <name type="scientific">Polyplosphaeria fusca</name>
    <dbReference type="NCBI Taxonomy" id="682080"/>
    <lineage>
        <taxon>Eukaryota</taxon>
        <taxon>Fungi</taxon>
        <taxon>Dikarya</taxon>
        <taxon>Ascomycota</taxon>
        <taxon>Pezizomycotina</taxon>
        <taxon>Dothideomycetes</taxon>
        <taxon>Pleosporomycetidae</taxon>
        <taxon>Pleosporales</taxon>
        <taxon>Tetraplosphaeriaceae</taxon>
        <taxon>Polyplosphaeria</taxon>
    </lineage>
</organism>
<dbReference type="GO" id="GO:0006606">
    <property type="term" value="P:protein import into nucleus"/>
    <property type="evidence" value="ECO:0007669"/>
    <property type="project" value="UniProtKB-ARBA"/>
</dbReference>
<dbReference type="InterPro" id="IPR032710">
    <property type="entry name" value="NTF2-like_dom_sf"/>
</dbReference>
<dbReference type="Gene3D" id="3.10.450.50">
    <property type="match status" value="1"/>
</dbReference>
<dbReference type="GO" id="GO:0005635">
    <property type="term" value="C:nuclear envelope"/>
    <property type="evidence" value="ECO:0007669"/>
    <property type="project" value="UniProtKB-ARBA"/>
</dbReference>
<comment type="function">
    <text evidence="4">Has a role in nuclear-cytoplasmic transport of proteins and mRNAs.</text>
</comment>
<dbReference type="Proteomes" id="UP000799444">
    <property type="component" value="Unassembled WGS sequence"/>
</dbReference>
<dbReference type="GO" id="GO:0005737">
    <property type="term" value="C:cytoplasm"/>
    <property type="evidence" value="ECO:0007669"/>
    <property type="project" value="UniProtKB-SubCell"/>
</dbReference>
<comment type="caution">
    <text evidence="6">The sequence shown here is derived from an EMBL/GenBank/DDBJ whole genome shotgun (WGS) entry which is preliminary data.</text>
</comment>
<evidence type="ECO:0000256" key="3">
    <source>
        <dbReference type="ARBA" id="ARBA00053082"/>
    </source>
</evidence>
<evidence type="ECO:0000256" key="2">
    <source>
        <dbReference type="ARBA" id="ARBA00026247"/>
    </source>
</evidence>
<dbReference type="PANTHER" id="PTHR12612">
    <property type="entry name" value="NUCLEAR TRANSPORT FACTOR 2"/>
    <property type="match status" value="1"/>
</dbReference>
<dbReference type="EMBL" id="ML996111">
    <property type="protein sequence ID" value="KAF2738163.1"/>
    <property type="molecule type" value="Genomic_DNA"/>
</dbReference>
<evidence type="ECO:0000313" key="7">
    <source>
        <dbReference type="Proteomes" id="UP000799444"/>
    </source>
</evidence>
<dbReference type="OrthoDB" id="6507044at2759"/>
<evidence type="ECO:0000313" key="6">
    <source>
        <dbReference type="EMBL" id="KAF2738163.1"/>
    </source>
</evidence>
<keyword evidence="7" id="KW-1185">Reference proteome</keyword>
<keyword evidence="4" id="KW-0539">Nucleus</keyword>
<dbReference type="Pfam" id="PF02136">
    <property type="entry name" value="NTF2"/>
    <property type="match status" value="1"/>
</dbReference>
<dbReference type="PROSITE" id="PS50177">
    <property type="entry name" value="NTF2_DOMAIN"/>
    <property type="match status" value="1"/>
</dbReference>
<dbReference type="CDD" id="cd00780">
    <property type="entry name" value="NTF2"/>
    <property type="match status" value="1"/>
</dbReference>
<accession>A0A9P4V6C8</accession>
<dbReference type="AlphaFoldDB" id="A0A9P4V6C8"/>
<dbReference type="InterPro" id="IPR018222">
    <property type="entry name" value="Nuclear_transport_factor_2_euk"/>
</dbReference>
<gene>
    <name evidence="6" type="ORF">EJ04DRAFT_509831</name>
</gene>
<evidence type="ECO:0000259" key="5">
    <source>
        <dbReference type="PROSITE" id="PS50177"/>
    </source>
</evidence>
<comment type="function">
    <text evidence="3">Facilitates protein transport into the nucleus. Could be part of a multicomponent system of cytosolic factors that assemble at the pore complex during nuclear import.</text>
</comment>
<dbReference type="GO" id="GO:0051028">
    <property type="term" value="P:mRNA transport"/>
    <property type="evidence" value="ECO:0007669"/>
    <property type="project" value="UniProtKB-UniRule"/>
</dbReference>
<dbReference type="FunFam" id="3.10.450.50:FF:000005">
    <property type="entry name" value="Nuclear transport factor 2"/>
    <property type="match status" value="1"/>
</dbReference>
<keyword evidence="1 4" id="KW-0963">Cytoplasm</keyword>
<dbReference type="SUPFAM" id="SSF54427">
    <property type="entry name" value="NTF2-like"/>
    <property type="match status" value="1"/>
</dbReference>
<comment type="subcellular location">
    <subcellularLocation>
        <location evidence="4">Cytoplasm</location>
    </subcellularLocation>
    <subcellularLocation>
        <location evidence="4">Nucleus</location>
    </subcellularLocation>
</comment>